<gene>
    <name evidence="1" type="ORF">JKP88DRAFT_252667</name>
</gene>
<accession>A0A835ZG11</accession>
<proteinExistence type="predicted"/>
<evidence type="ECO:0000313" key="2">
    <source>
        <dbReference type="Proteomes" id="UP000664859"/>
    </source>
</evidence>
<organism evidence="1 2">
    <name type="scientific">Tribonema minus</name>
    <dbReference type="NCBI Taxonomy" id="303371"/>
    <lineage>
        <taxon>Eukaryota</taxon>
        <taxon>Sar</taxon>
        <taxon>Stramenopiles</taxon>
        <taxon>Ochrophyta</taxon>
        <taxon>PX clade</taxon>
        <taxon>Xanthophyceae</taxon>
        <taxon>Tribonematales</taxon>
        <taxon>Tribonemataceae</taxon>
        <taxon>Tribonema</taxon>
    </lineage>
</organism>
<keyword evidence="2" id="KW-1185">Reference proteome</keyword>
<dbReference type="EMBL" id="JAFCMP010000044">
    <property type="protein sequence ID" value="KAG5189829.1"/>
    <property type="molecule type" value="Genomic_DNA"/>
</dbReference>
<dbReference type="AlphaFoldDB" id="A0A835ZG11"/>
<sequence>MLTSRSSDGLTHLRSSQARVQCFYGFLRQHPAQCIRSSHSQPRGQPTGASSKRRAAAATAAFVGFGSVYFVLEWRSVRESDVLENTRQTRNALAAGSSETPPSLVQASCSYMTSMLDRTACFRNQDALPMIQHSITSQNPTNKALGSELARLVTLRSADLIAKDAMLTAAVVDAASTQLVALLKGLGAMAADFPSPSRQELVQMFGATAALQTIAQLLQEGTCLLPMHYLKGTTHTINRLVCLLVAQTVKTLCTAGCDLLLELASSPETVGLLMSEKVVHALSDVAFADGDIISQKMAQSALRQVGAAYLKRAAMVQQPDDTTLGGAPGPTALALTERNRALVQELLDRLPYTTGSWNLDVDLVHVIKVAALAVPWGAARSYAVWRKAHKQGLQPAMPHRALLQGLLRAGSKSALGAVLLIFFDRVACQALGTLLYDGSKQPSLDRQVLVRLVYESIITGVYFFGVLCAMPYSFAPRVAGLFLAAESRDYPSQRDKDIFQHFI</sequence>
<reference evidence="1" key="1">
    <citation type="submission" date="2021-02" db="EMBL/GenBank/DDBJ databases">
        <title>First Annotated Genome of the Yellow-green Alga Tribonema minus.</title>
        <authorList>
            <person name="Mahan K.M."/>
        </authorList>
    </citation>
    <scope>NUCLEOTIDE SEQUENCE</scope>
    <source>
        <strain evidence="1">UTEX B ZZ1240</strain>
    </source>
</reference>
<dbReference type="Proteomes" id="UP000664859">
    <property type="component" value="Unassembled WGS sequence"/>
</dbReference>
<protein>
    <submittedName>
        <fullName evidence="1">Uncharacterized protein</fullName>
    </submittedName>
</protein>
<comment type="caution">
    <text evidence="1">The sequence shown here is derived from an EMBL/GenBank/DDBJ whole genome shotgun (WGS) entry which is preliminary data.</text>
</comment>
<name>A0A835ZG11_9STRA</name>
<evidence type="ECO:0000313" key="1">
    <source>
        <dbReference type="EMBL" id="KAG5189829.1"/>
    </source>
</evidence>